<sequence>MYIKMSDFFMGMGKNFTMEVLDIAGKLSQKEGDLLFHEGDQANHFYVLLKGRVKLSLGDTGPEVYTVRHPGEIIGWSGLIGRD</sequence>
<comment type="caution">
    <text evidence="2">The sequence shown here is derived from an EMBL/GenBank/DDBJ whole genome shotgun (WGS) entry which is preliminary data.</text>
</comment>
<evidence type="ECO:0000259" key="1">
    <source>
        <dbReference type="PROSITE" id="PS50042"/>
    </source>
</evidence>
<accession>X1DNI6</accession>
<dbReference type="InterPro" id="IPR018490">
    <property type="entry name" value="cNMP-bd_dom_sf"/>
</dbReference>
<dbReference type="InterPro" id="IPR014710">
    <property type="entry name" value="RmlC-like_jellyroll"/>
</dbReference>
<gene>
    <name evidence="2" type="ORF">S01H4_61309</name>
</gene>
<dbReference type="PROSITE" id="PS50042">
    <property type="entry name" value="CNMP_BINDING_3"/>
    <property type="match status" value="1"/>
</dbReference>
<name>X1DNI6_9ZZZZ</name>
<proteinExistence type="predicted"/>
<reference evidence="2" key="1">
    <citation type="journal article" date="2014" name="Front. Microbiol.">
        <title>High frequency of phylogenetically diverse reductive dehalogenase-homologous genes in deep subseafloor sedimentary metagenomes.</title>
        <authorList>
            <person name="Kawai M."/>
            <person name="Futagami T."/>
            <person name="Toyoda A."/>
            <person name="Takaki Y."/>
            <person name="Nishi S."/>
            <person name="Hori S."/>
            <person name="Arai W."/>
            <person name="Tsubouchi T."/>
            <person name="Morono Y."/>
            <person name="Uchiyama I."/>
            <person name="Ito T."/>
            <person name="Fujiyama A."/>
            <person name="Inagaki F."/>
            <person name="Takami H."/>
        </authorList>
    </citation>
    <scope>NUCLEOTIDE SEQUENCE</scope>
    <source>
        <strain evidence="2">Expedition CK06-06</strain>
    </source>
</reference>
<dbReference type="AlphaFoldDB" id="X1DNI6"/>
<feature type="domain" description="Cyclic nucleotide-binding" evidence="1">
    <location>
        <begin position="8"/>
        <end position="83"/>
    </location>
</feature>
<dbReference type="Pfam" id="PF00027">
    <property type="entry name" value="cNMP_binding"/>
    <property type="match status" value="1"/>
</dbReference>
<protein>
    <recommendedName>
        <fullName evidence="1">Cyclic nucleotide-binding domain-containing protein</fullName>
    </recommendedName>
</protein>
<dbReference type="Gene3D" id="2.60.120.10">
    <property type="entry name" value="Jelly Rolls"/>
    <property type="match status" value="1"/>
</dbReference>
<dbReference type="InterPro" id="IPR000595">
    <property type="entry name" value="cNMP-bd_dom"/>
</dbReference>
<feature type="non-terminal residue" evidence="2">
    <location>
        <position position="83"/>
    </location>
</feature>
<dbReference type="CDD" id="cd00038">
    <property type="entry name" value="CAP_ED"/>
    <property type="match status" value="1"/>
</dbReference>
<organism evidence="2">
    <name type="scientific">marine sediment metagenome</name>
    <dbReference type="NCBI Taxonomy" id="412755"/>
    <lineage>
        <taxon>unclassified sequences</taxon>
        <taxon>metagenomes</taxon>
        <taxon>ecological metagenomes</taxon>
    </lineage>
</organism>
<dbReference type="SUPFAM" id="SSF51206">
    <property type="entry name" value="cAMP-binding domain-like"/>
    <property type="match status" value="1"/>
</dbReference>
<dbReference type="EMBL" id="BART01036324">
    <property type="protein sequence ID" value="GAH09825.1"/>
    <property type="molecule type" value="Genomic_DNA"/>
</dbReference>
<evidence type="ECO:0000313" key="2">
    <source>
        <dbReference type="EMBL" id="GAH09825.1"/>
    </source>
</evidence>